<dbReference type="GeneID" id="20806357"/>
<feature type="compositionally biased region" description="Acidic residues" evidence="1">
    <location>
        <begin position="187"/>
        <end position="199"/>
    </location>
</feature>
<dbReference type="InterPro" id="IPR033194">
    <property type="entry name" value="MFAP1"/>
</dbReference>
<name>W4GXR7_APHAT</name>
<sequence>MSLFTKKDLGLLLPDTEPGDAMSLRHSRRLEETEEYEAPLPKVDSTKKVARYRAGHVPEFAVGELMPDDGPRFLAGSKKPAVSSREKSITVPNERRKIVAQIVKASSLAIAPQPSAPKFAAPLIDSESDASDDDVDRRARLRSKILAQKRDEPEQLLSVSTEALALETTPGPSIAVAPSQLASSESESSEWETDTDSSDGEQMLKPIFVPKRARDTIREQEEKLRAMEERDQALAERALEKKAESRKLVAEVLLREEGDAAQRLQDDATDSEMPDDTDGLHPEKEQQDWELREMRRLKRDRDARDEREREAAETLRRRHMTDEEREKEDAALGKQTEKEKKKWKFLQKYYHKGAFYVDDKSIKTDTDVRRRDADEPTLEDKTNRENLPTVMQVKNFGKSGRTKYTHLTDQDTTDHFTALKNDELRAQYASKLSGLKPINPAPFKRQRR</sequence>
<dbReference type="VEuPathDB" id="FungiDB:H257_04361"/>
<dbReference type="PANTHER" id="PTHR15327">
    <property type="entry name" value="MICROFIBRIL-ASSOCIATED PROTEIN"/>
    <property type="match status" value="1"/>
</dbReference>
<dbReference type="EMBL" id="KI913120">
    <property type="protein sequence ID" value="ETV83698.1"/>
    <property type="molecule type" value="Genomic_DNA"/>
</dbReference>
<feature type="region of interest" description="Disordered" evidence="1">
    <location>
        <begin position="256"/>
        <end position="340"/>
    </location>
</feature>
<evidence type="ECO:0000313" key="3">
    <source>
        <dbReference type="EMBL" id="ETV83698.1"/>
    </source>
</evidence>
<evidence type="ECO:0000256" key="1">
    <source>
        <dbReference type="SAM" id="MobiDB-lite"/>
    </source>
</evidence>
<gene>
    <name evidence="3" type="ORF">H257_04361</name>
</gene>
<dbReference type="AlphaFoldDB" id="W4GXR7"/>
<feature type="region of interest" description="Disordered" evidence="1">
    <location>
        <begin position="116"/>
        <end position="215"/>
    </location>
</feature>
<proteinExistence type="predicted"/>
<feature type="region of interest" description="Disordered" evidence="1">
    <location>
        <begin position="1"/>
        <end position="23"/>
    </location>
</feature>
<feature type="compositionally biased region" description="Basic and acidic residues" evidence="1">
    <location>
        <begin position="364"/>
        <end position="384"/>
    </location>
</feature>
<feature type="domain" description="Micro-fibrillar-associated protein 1 C-terminal" evidence="2">
    <location>
        <begin position="198"/>
        <end position="412"/>
    </location>
</feature>
<dbReference type="RefSeq" id="XP_009827128.1">
    <property type="nucleotide sequence ID" value="XM_009828826.1"/>
</dbReference>
<dbReference type="Pfam" id="PF06991">
    <property type="entry name" value="MFAP1"/>
    <property type="match status" value="1"/>
</dbReference>
<evidence type="ECO:0000259" key="2">
    <source>
        <dbReference type="Pfam" id="PF06991"/>
    </source>
</evidence>
<feature type="region of interest" description="Disordered" evidence="1">
    <location>
        <begin position="429"/>
        <end position="448"/>
    </location>
</feature>
<organism evidence="3">
    <name type="scientific">Aphanomyces astaci</name>
    <name type="common">Crayfish plague agent</name>
    <dbReference type="NCBI Taxonomy" id="112090"/>
    <lineage>
        <taxon>Eukaryota</taxon>
        <taxon>Sar</taxon>
        <taxon>Stramenopiles</taxon>
        <taxon>Oomycota</taxon>
        <taxon>Saprolegniomycetes</taxon>
        <taxon>Saprolegniales</taxon>
        <taxon>Verrucalvaceae</taxon>
        <taxon>Aphanomyces</taxon>
    </lineage>
</organism>
<dbReference type="InterPro" id="IPR009730">
    <property type="entry name" value="MFAP1_C"/>
</dbReference>
<reference evidence="3" key="1">
    <citation type="submission" date="2013-12" db="EMBL/GenBank/DDBJ databases">
        <title>The Genome Sequence of Aphanomyces astaci APO3.</title>
        <authorList>
            <consortium name="The Broad Institute Genomics Platform"/>
            <person name="Russ C."/>
            <person name="Tyler B."/>
            <person name="van West P."/>
            <person name="Dieguez-Uribeondo J."/>
            <person name="Young S.K."/>
            <person name="Zeng Q."/>
            <person name="Gargeya S."/>
            <person name="Fitzgerald M."/>
            <person name="Abouelleil A."/>
            <person name="Alvarado L."/>
            <person name="Chapman S.B."/>
            <person name="Gainer-Dewar J."/>
            <person name="Goldberg J."/>
            <person name="Griggs A."/>
            <person name="Gujja S."/>
            <person name="Hansen M."/>
            <person name="Howarth C."/>
            <person name="Imamovic A."/>
            <person name="Ireland A."/>
            <person name="Larimer J."/>
            <person name="McCowan C."/>
            <person name="Murphy C."/>
            <person name="Pearson M."/>
            <person name="Poon T.W."/>
            <person name="Priest M."/>
            <person name="Roberts A."/>
            <person name="Saif S."/>
            <person name="Shea T."/>
            <person name="Sykes S."/>
            <person name="Wortman J."/>
            <person name="Nusbaum C."/>
            <person name="Birren B."/>
        </authorList>
    </citation>
    <scope>NUCLEOTIDE SEQUENCE [LARGE SCALE GENOMIC DNA]</scope>
    <source>
        <strain evidence="3">APO3</strain>
    </source>
</reference>
<feature type="compositionally biased region" description="Acidic residues" evidence="1">
    <location>
        <begin position="267"/>
        <end position="277"/>
    </location>
</feature>
<protein>
    <recommendedName>
        <fullName evidence="2">Micro-fibrillar-associated protein 1 C-terminal domain-containing protein</fullName>
    </recommendedName>
</protein>
<feature type="compositionally biased region" description="Basic and acidic residues" evidence="1">
    <location>
        <begin position="256"/>
        <end position="266"/>
    </location>
</feature>
<dbReference type="STRING" id="112090.W4GXR7"/>
<feature type="region of interest" description="Disordered" evidence="1">
    <location>
        <begin position="364"/>
        <end position="386"/>
    </location>
</feature>
<feature type="region of interest" description="Disordered" evidence="1">
    <location>
        <begin position="63"/>
        <end position="89"/>
    </location>
</feature>
<dbReference type="OrthoDB" id="1111734at2759"/>
<accession>W4GXR7</accession>
<feature type="compositionally biased region" description="Basic and acidic residues" evidence="1">
    <location>
        <begin position="278"/>
        <end position="340"/>
    </location>
</feature>